<dbReference type="RefSeq" id="WP_087421401.1">
    <property type="nucleotide sequence ID" value="NZ_AP028155.1"/>
</dbReference>
<dbReference type="Proteomes" id="UP000546007">
    <property type="component" value="Unassembled WGS sequence"/>
</dbReference>
<comment type="subunit">
    <text evidence="5">Part of the 50S ribosomal subunit.</text>
</comment>
<dbReference type="InterPro" id="IPR002358">
    <property type="entry name" value="Ribosomal_uL6_CS"/>
</dbReference>
<name>A0A7W6HYZ3_9BACT</name>
<evidence type="ECO:0000313" key="10">
    <source>
        <dbReference type="Proteomes" id="UP000546007"/>
    </source>
</evidence>
<comment type="function">
    <text evidence="5 7">This protein binds to the 23S rRNA, and is important in its secondary structure. It is located near the subunit interface in the base of the L7/L12 stalk, and near the tRNA binding site of the peptidyltransferase center.</text>
</comment>
<dbReference type="GO" id="GO:0002181">
    <property type="term" value="P:cytoplasmic translation"/>
    <property type="evidence" value="ECO:0007669"/>
    <property type="project" value="TreeGrafter"/>
</dbReference>
<keyword evidence="1 5" id="KW-0699">rRNA-binding</keyword>
<evidence type="ECO:0000256" key="7">
    <source>
        <dbReference type="RuleBase" id="RU003870"/>
    </source>
</evidence>
<keyword evidence="4 5" id="KW-0687">Ribonucleoprotein</keyword>
<organism evidence="9 10">
    <name type="scientific">Butyricimonas faecihominis</name>
    <dbReference type="NCBI Taxonomy" id="1472416"/>
    <lineage>
        <taxon>Bacteria</taxon>
        <taxon>Pseudomonadati</taxon>
        <taxon>Bacteroidota</taxon>
        <taxon>Bacteroidia</taxon>
        <taxon>Bacteroidales</taxon>
        <taxon>Odoribacteraceae</taxon>
        <taxon>Butyricimonas</taxon>
    </lineage>
</organism>
<dbReference type="GO" id="GO:0003735">
    <property type="term" value="F:structural constituent of ribosome"/>
    <property type="evidence" value="ECO:0007669"/>
    <property type="project" value="UniProtKB-UniRule"/>
</dbReference>
<dbReference type="PRINTS" id="PR00059">
    <property type="entry name" value="RIBOSOMALL6"/>
</dbReference>
<gene>
    <name evidence="5" type="primary">rplF</name>
    <name evidence="9" type="ORF">GGR14_002742</name>
</gene>
<dbReference type="InterPro" id="IPR000702">
    <property type="entry name" value="Ribosomal_uL6-like"/>
</dbReference>
<dbReference type="GO" id="GO:0022625">
    <property type="term" value="C:cytosolic large ribosomal subunit"/>
    <property type="evidence" value="ECO:0007669"/>
    <property type="project" value="UniProtKB-UniRule"/>
</dbReference>
<evidence type="ECO:0000313" key="9">
    <source>
        <dbReference type="EMBL" id="MBB4026939.1"/>
    </source>
</evidence>
<accession>A0A7W6HYZ3</accession>
<dbReference type="Gene3D" id="3.90.930.12">
    <property type="entry name" value="Ribosomal protein L6, alpha-beta domain"/>
    <property type="match status" value="2"/>
</dbReference>
<dbReference type="HAMAP" id="MF_01365_B">
    <property type="entry name" value="Ribosomal_uL6_B"/>
    <property type="match status" value="1"/>
</dbReference>
<dbReference type="AlphaFoldDB" id="A0A7W6HYZ3"/>
<dbReference type="NCBIfam" id="TIGR03654">
    <property type="entry name" value="L6_bact"/>
    <property type="match status" value="1"/>
</dbReference>
<evidence type="ECO:0000256" key="1">
    <source>
        <dbReference type="ARBA" id="ARBA00022730"/>
    </source>
</evidence>
<evidence type="ECO:0000259" key="8">
    <source>
        <dbReference type="Pfam" id="PF00347"/>
    </source>
</evidence>
<reference evidence="9 10" key="1">
    <citation type="submission" date="2020-08" db="EMBL/GenBank/DDBJ databases">
        <title>Genomic Encyclopedia of Type Strains, Phase IV (KMG-IV): sequencing the most valuable type-strain genomes for metagenomic binning, comparative biology and taxonomic classification.</title>
        <authorList>
            <person name="Goeker M."/>
        </authorList>
    </citation>
    <scope>NUCLEOTIDE SEQUENCE [LARGE SCALE GENOMIC DNA]</scope>
    <source>
        <strain evidence="9 10">DSM 105721</strain>
    </source>
</reference>
<dbReference type="GeneID" id="86891731"/>
<keyword evidence="3 5" id="KW-0689">Ribosomal protein</keyword>
<dbReference type="InterPro" id="IPR019906">
    <property type="entry name" value="Ribosomal_uL6_bac-type"/>
</dbReference>
<keyword evidence="10" id="KW-1185">Reference proteome</keyword>
<dbReference type="PANTHER" id="PTHR11655:SF14">
    <property type="entry name" value="LARGE RIBOSOMAL SUBUNIT PROTEIN UL6M"/>
    <property type="match status" value="1"/>
</dbReference>
<dbReference type="SUPFAM" id="SSF56053">
    <property type="entry name" value="Ribosomal protein L6"/>
    <property type="match status" value="2"/>
</dbReference>
<sequence>MSRIGKLPIDIPQGVTVTVNPDNTVVVKGPKGELSQDVHADMIVKVEGAHVVVERPSEDKAHKAMHGLYRSLIHNMVVGVSEGYTIKQELVGVGYRANAEGQVLELGLGYSHGIFMVLPNEVKVSVLNEKRANPIITLESCDKQLIGQVAAKIRSFRKPEPYKGKGIKFVGEVLRRKAGKSAKV</sequence>
<evidence type="ECO:0000256" key="2">
    <source>
        <dbReference type="ARBA" id="ARBA00022884"/>
    </source>
</evidence>
<evidence type="ECO:0000256" key="4">
    <source>
        <dbReference type="ARBA" id="ARBA00023274"/>
    </source>
</evidence>
<comment type="similarity">
    <text evidence="5 6">Belongs to the universal ribosomal protein uL6 family.</text>
</comment>
<evidence type="ECO:0000256" key="6">
    <source>
        <dbReference type="RuleBase" id="RU003869"/>
    </source>
</evidence>
<comment type="caution">
    <text evidence="9">The sequence shown here is derived from an EMBL/GenBank/DDBJ whole genome shotgun (WGS) entry which is preliminary data.</text>
</comment>
<dbReference type="FunFam" id="3.90.930.12:FF:000002">
    <property type="entry name" value="50S ribosomal protein L6"/>
    <property type="match status" value="1"/>
</dbReference>
<dbReference type="PANTHER" id="PTHR11655">
    <property type="entry name" value="60S/50S RIBOSOMAL PROTEIN L6/L9"/>
    <property type="match status" value="1"/>
</dbReference>
<dbReference type="PIRSF" id="PIRSF002162">
    <property type="entry name" value="Ribosomal_L6"/>
    <property type="match status" value="1"/>
</dbReference>
<evidence type="ECO:0000256" key="3">
    <source>
        <dbReference type="ARBA" id="ARBA00022980"/>
    </source>
</evidence>
<dbReference type="PROSITE" id="PS00525">
    <property type="entry name" value="RIBOSOMAL_L6_1"/>
    <property type="match status" value="1"/>
</dbReference>
<proteinExistence type="inferred from homology"/>
<keyword evidence="2 5" id="KW-0694">RNA-binding</keyword>
<feature type="domain" description="Large ribosomal subunit protein uL6 alpha-beta" evidence="8">
    <location>
        <begin position="91"/>
        <end position="168"/>
    </location>
</feature>
<dbReference type="EMBL" id="JACIES010000007">
    <property type="protein sequence ID" value="MBB4026939.1"/>
    <property type="molecule type" value="Genomic_DNA"/>
</dbReference>
<dbReference type="InterPro" id="IPR020040">
    <property type="entry name" value="Ribosomal_uL6_a/b-dom"/>
</dbReference>
<dbReference type="Pfam" id="PF00347">
    <property type="entry name" value="Ribosomal_L6"/>
    <property type="match status" value="2"/>
</dbReference>
<protein>
    <recommendedName>
        <fullName evidence="5">Large ribosomal subunit protein uL6</fullName>
    </recommendedName>
</protein>
<evidence type="ECO:0000256" key="5">
    <source>
        <dbReference type="HAMAP-Rule" id="MF_01365"/>
    </source>
</evidence>
<dbReference type="GO" id="GO:0019843">
    <property type="term" value="F:rRNA binding"/>
    <property type="evidence" value="ECO:0007669"/>
    <property type="project" value="UniProtKB-UniRule"/>
</dbReference>
<dbReference type="OrthoDB" id="9805007at2"/>
<feature type="domain" description="Large ribosomal subunit protein uL6 alpha-beta" evidence="8">
    <location>
        <begin position="11"/>
        <end position="83"/>
    </location>
</feature>
<dbReference type="InterPro" id="IPR036789">
    <property type="entry name" value="Ribosomal_uL6-like_a/b-dom_sf"/>
</dbReference>